<dbReference type="OrthoDB" id="974040at2"/>
<dbReference type="RefSeq" id="WP_062183689.1">
    <property type="nucleotide sequence ID" value="NZ_BBXL01000022.1"/>
</dbReference>
<evidence type="ECO:0000313" key="3">
    <source>
        <dbReference type="Proteomes" id="UP000184480"/>
    </source>
</evidence>
<feature type="transmembrane region" description="Helical" evidence="1">
    <location>
        <begin position="92"/>
        <end position="110"/>
    </location>
</feature>
<keyword evidence="1" id="KW-0472">Membrane</keyword>
<protein>
    <recommendedName>
        <fullName evidence="4">Dolichyl-phosphate-mannose-protein mannosyltransferase</fullName>
    </recommendedName>
</protein>
<feature type="transmembrane region" description="Helical" evidence="1">
    <location>
        <begin position="248"/>
        <end position="273"/>
    </location>
</feature>
<feature type="transmembrane region" description="Helical" evidence="1">
    <location>
        <begin position="391"/>
        <end position="407"/>
    </location>
</feature>
<evidence type="ECO:0000256" key="1">
    <source>
        <dbReference type="SAM" id="Phobius"/>
    </source>
</evidence>
<keyword evidence="1" id="KW-0812">Transmembrane</keyword>
<organism evidence="2 3">
    <name type="scientific">Dysgonomonas macrotermitis</name>
    <dbReference type="NCBI Taxonomy" id="1346286"/>
    <lineage>
        <taxon>Bacteria</taxon>
        <taxon>Pseudomonadati</taxon>
        <taxon>Bacteroidota</taxon>
        <taxon>Bacteroidia</taxon>
        <taxon>Bacteroidales</taxon>
        <taxon>Dysgonomonadaceae</taxon>
        <taxon>Dysgonomonas</taxon>
    </lineage>
</organism>
<dbReference type="EMBL" id="FQUC01000010">
    <property type="protein sequence ID" value="SHF80927.1"/>
    <property type="molecule type" value="Genomic_DNA"/>
</dbReference>
<feature type="transmembrane region" description="Helical" evidence="1">
    <location>
        <begin position="416"/>
        <end position="433"/>
    </location>
</feature>
<sequence length="552" mass="62676">MIFQDYMYIQILFFILALLFIGREVWKTRSYPEKQDKTHLYITQLVLVIGIIVRLYNLDYMDGANLDEAMAGYEAWCLGNFGIDSHMTSFPVYMKVWGSGMSALYIYMAAPFVKLFGLSEGVFRLPMSLLGSFAILFFYWVLRKTQKDTLLTATMTCILAICPWHIMKSRYGLDAMVAPDLILIGVCFIILACYLTVNWQRCTAYILGFGILALSAYGYAVSWVVLPVLVVALFIYLLKKKLITTKQIAGSIGVMLLIAWPLIYFAGVMYLGFGEVKVGAMTIPQLEFNRADDTGTFILSSNNILNEIKISIPVIAKLILLGTDGISNEIAIPYFGVFYNVISLPLLGYGIWYFFRSKDRSNSEDILFIMLASASVLLILIGASLVHWNLLWLPFSIFSGYGIYYFTKSFSPAKGLFLSTFSILFLLFLLAYFNAKTFKPGFTYYSHMIKQSVLFVRDKDFDKIYYPRDIVHSTVLFFDPVDPYTFAKTVKKTGESIQIADSYANVEFGLPEQIIPQKNTAYVVSNAMVGNINLEGFNVDRNAYYTILWNKD</sequence>
<feature type="transmembrane region" description="Helical" evidence="1">
    <location>
        <begin position="203"/>
        <end position="236"/>
    </location>
</feature>
<feature type="transmembrane region" description="Helical" evidence="1">
    <location>
        <begin position="178"/>
        <end position="197"/>
    </location>
</feature>
<feature type="transmembrane region" description="Helical" evidence="1">
    <location>
        <begin position="6"/>
        <end position="26"/>
    </location>
</feature>
<proteinExistence type="predicted"/>
<evidence type="ECO:0008006" key="4">
    <source>
        <dbReference type="Google" id="ProtNLM"/>
    </source>
</evidence>
<dbReference type="AlphaFoldDB" id="A0A1M5EP04"/>
<accession>A0A1M5EP04</accession>
<feature type="transmembrane region" description="Helical" evidence="1">
    <location>
        <begin position="38"/>
        <end position="56"/>
    </location>
</feature>
<evidence type="ECO:0000313" key="2">
    <source>
        <dbReference type="EMBL" id="SHF80927.1"/>
    </source>
</evidence>
<feature type="transmembrane region" description="Helical" evidence="1">
    <location>
        <begin position="366"/>
        <end position="385"/>
    </location>
</feature>
<keyword evidence="1" id="KW-1133">Transmembrane helix</keyword>
<feature type="transmembrane region" description="Helical" evidence="1">
    <location>
        <begin position="148"/>
        <end position="166"/>
    </location>
</feature>
<feature type="transmembrane region" description="Helical" evidence="1">
    <location>
        <begin position="122"/>
        <end position="142"/>
    </location>
</feature>
<feature type="transmembrane region" description="Helical" evidence="1">
    <location>
        <begin position="331"/>
        <end position="354"/>
    </location>
</feature>
<reference evidence="3" key="1">
    <citation type="submission" date="2016-11" db="EMBL/GenBank/DDBJ databases">
        <authorList>
            <person name="Varghese N."/>
            <person name="Submissions S."/>
        </authorList>
    </citation>
    <scope>NUCLEOTIDE SEQUENCE [LARGE SCALE GENOMIC DNA]</scope>
    <source>
        <strain evidence="3">DSM 27370</strain>
    </source>
</reference>
<dbReference type="STRING" id="1346286.SAMN05444362_11095"/>
<gene>
    <name evidence="2" type="ORF">SAMN05444362_11095</name>
</gene>
<name>A0A1M5EP04_9BACT</name>
<dbReference type="Proteomes" id="UP000184480">
    <property type="component" value="Unassembled WGS sequence"/>
</dbReference>
<keyword evidence="3" id="KW-1185">Reference proteome</keyword>